<proteinExistence type="predicted"/>
<dbReference type="KEGG" id="blin:BLSMQ_3084"/>
<reference evidence="2" key="1">
    <citation type="submission" date="2016-09" db="EMBL/GenBank/DDBJ databases">
        <title>Complete Genome Sequence of Brevibacterium linens SMQ-1335.</title>
        <authorList>
            <person name="de Melo A.G."/>
            <person name="Labrie S.J."/>
            <person name="Dumaresq J."/>
            <person name="Roberts R.J."/>
            <person name="Tremblay D.M."/>
            <person name="Moineau S."/>
        </authorList>
    </citation>
    <scope>NUCLEOTIDE SEQUENCE [LARGE SCALE GENOMIC DNA]</scope>
    <source>
        <strain evidence="2">SMQ-1335</strain>
    </source>
</reference>
<evidence type="ECO:0000313" key="2">
    <source>
        <dbReference type="Proteomes" id="UP000094793"/>
    </source>
</evidence>
<sequence length="38" mass="4402">MSRRIFFRSTATVSEFSFPLPPGRKDKMARVDRRSSAI</sequence>
<dbReference type="AlphaFoldDB" id="A0A1D7W6W9"/>
<dbReference type="Proteomes" id="UP000094793">
    <property type="component" value="Chromosome"/>
</dbReference>
<gene>
    <name evidence="1" type="ORF">BLSMQ_3084</name>
</gene>
<protein>
    <submittedName>
        <fullName evidence="1">Uncharacterized protein</fullName>
    </submittedName>
</protein>
<evidence type="ECO:0000313" key="1">
    <source>
        <dbReference type="EMBL" id="AOP54786.1"/>
    </source>
</evidence>
<organism evidence="1 2">
    <name type="scientific">Brevibacterium aurantiacum</name>
    <dbReference type="NCBI Taxonomy" id="273384"/>
    <lineage>
        <taxon>Bacteria</taxon>
        <taxon>Bacillati</taxon>
        <taxon>Actinomycetota</taxon>
        <taxon>Actinomycetes</taxon>
        <taxon>Micrococcales</taxon>
        <taxon>Brevibacteriaceae</taxon>
        <taxon>Brevibacterium</taxon>
    </lineage>
</organism>
<dbReference type="EMBL" id="CP017150">
    <property type="protein sequence ID" value="AOP54786.1"/>
    <property type="molecule type" value="Genomic_DNA"/>
</dbReference>
<name>A0A1D7W6W9_BREAU</name>
<accession>A0A1D7W6W9</accession>